<keyword evidence="4" id="KW-1185">Reference proteome</keyword>
<gene>
    <name evidence="3" type="ORF">ACFYXI_11800</name>
</gene>
<dbReference type="InterPro" id="IPR000073">
    <property type="entry name" value="AB_hydrolase_1"/>
</dbReference>
<name>A0ABW6SQI1_9ACTN</name>
<reference evidence="3 4" key="1">
    <citation type="submission" date="2024-10" db="EMBL/GenBank/DDBJ databases">
        <title>The Natural Products Discovery Center: Release of the First 8490 Sequenced Strains for Exploring Actinobacteria Biosynthetic Diversity.</title>
        <authorList>
            <person name="Kalkreuter E."/>
            <person name="Kautsar S.A."/>
            <person name="Yang D."/>
            <person name="Bader C.D."/>
            <person name="Teijaro C.N."/>
            <person name="Fluegel L."/>
            <person name="Davis C.M."/>
            <person name="Simpson J.R."/>
            <person name="Lauterbach L."/>
            <person name="Steele A.D."/>
            <person name="Gui C."/>
            <person name="Meng S."/>
            <person name="Li G."/>
            <person name="Viehrig K."/>
            <person name="Ye F."/>
            <person name="Su P."/>
            <person name="Kiefer A.F."/>
            <person name="Nichols A."/>
            <person name="Cepeda A.J."/>
            <person name="Yan W."/>
            <person name="Fan B."/>
            <person name="Jiang Y."/>
            <person name="Adhikari A."/>
            <person name="Zheng C.-J."/>
            <person name="Schuster L."/>
            <person name="Cowan T.M."/>
            <person name="Smanski M.J."/>
            <person name="Chevrette M.G."/>
            <person name="De Carvalho L.P.S."/>
            <person name="Shen B."/>
        </authorList>
    </citation>
    <scope>NUCLEOTIDE SEQUENCE [LARGE SCALE GENOMIC DNA]</scope>
    <source>
        <strain evidence="3 4">NPDC002173</strain>
    </source>
</reference>
<evidence type="ECO:0000313" key="4">
    <source>
        <dbReference type="Proteomes" id="UP001602013"/>
    </source>
</evidence>
<dbReference type="SUPFAM" id="SSF53474">
    <property type="entry name" value="alpha/beta-Hydrolases"/>
    <property type="match status" value="1"/>
</dbReference>
<protein>
    <submittedName>
        <fullName evidence="3">Alpha/beta hydrolase family protein</fullName>
        <ecNumber evidence="3">3.4.-.-</ecNumber>
    </submittedName>
</protein>
<keyword evidence="1 3" id="KW-0378">Hydrolase</keyword>
<evidence type="ECO:0000313" key="3">
    <source>
        <dbReference type="EMBL" id="MFF3666269.1"/>
    </source>
</evidence>
<dbReference type="PANTHER" id="PTHR48081">
    <property type="entry name" value="AB HYDROLASE SUPERFAMILY PROTEIN C4A8.06C"/>
    <property type="match status" value="1"/>
</dbReference>
<dbReference type="EC" id="3.4.-.-" evidence="3"/>
<evidence type="ECO:0000256" key="1">
    <source>
        <dbReference type="ARBA" id="ARBA00022801"/>
    </source>
</evidence>
<dbReference type="Proteomes" id="UP001602013">
    <property type="component" value="Unassembled WGS sequence"/>
</dbReference>
<comment type="caution">
    <text evidence="3">The sequence shown here is derived from an EMBL/GenBank/DDBJ whole genome shotgun (WGS) entry which is preliminary data.</text>
</comment>
<dbReference type="GO" id="GO:0016787">
    <property type="term" value="F:hydrolase activity"/>
    <property type="evidence" value="ECO:0007669"/>
    <property type="project" value="UniProtKB-KW"/>
</dbReference>
<dbReference type="EMBL" id="JBIASD010000006">
    <property type="protein sequence ID" value="MFF3666269.1"/>
    <property type="molecule type" value="Genomic_DNA"/>
</dbReference>
<organism evidence="3 4">
    <name type="scientific">Microtetraspora malaysiensis</name>
    <dbReference type="NCBI Taxonomy" id="161358"/>
    <lineage>
        <taxon>Bacteria</taxon>
        <taxon>Bacillati</taxon>
        <taxon>Actinomycetota</taxon>
        <taxon>Actinomycetes</taxon>
        <taxon>Streptosporangiales</taxon>
        <taxon>Streptosporangiaceae</taxon>
        <taxon>Microtetraspora</taxon>
    </lineage>
</organism>
<evidence type="ECO:0000259" key="2">
    <source>
        <dbReference type="Pfam" id="PF12697"/>
    </source>
</evidence>
<proteinExistence type="predicted"/>
<dbReference type="RefSeq" id="WP_387410686.1">
    <property type="nucleotide sequence ID" value="NZ_JBIASD010000006.1"/>
</dbReference>
<accession>A0ABW6SQI1</accession>
<dbReference type="Pfam" id="PF12697">
    <property type="entry name" value="Abhydrolase_6"/>
    <property type="match status" value="1"/>
</dbReference>
<feature type="domain" description="AB hydrolase-1" evidence="2">
    <location>
        <begin position="35"/>
        <end position="130"/>
    </location>
</feature>
<dbReference type="InterPro" id="IPR029058">
    <property type="entry name" value="AB_hydrolase_fold"/>
</dbReference>
<sequence>MLTRPAPGPDRTLRYGADVDQVIDLWPAEGPTVALVHGGFWRPEYDRTHLRPMANALRDAGWSVAAIEYRRRPGRPGPMVDDVRTALDVLRPSVVVGHSAGGHLAMCAVPEGTAVLALAPVADLRLADRLNLDDGAVTDFLGGPPDDHADLDPVRMPDPPGRVVIVHGTDDERVPLRVSESYVASHPATSLVRIPGAGHYVVIDPESEAWPVVRRELTALEPRRR</sequence>
<dbReference type="InterPro" id="IPR050300">
    <property type="entry name" value="GDXG_lipolytic_enzyme"/>
</dbReference>
<dbReference type="Gene3D" id="3.40.50.1820">
    <property type="entry name" value="alpha/beta hydrolase"/>
    <property type="match status" value="1"/>
</dbReference>